<comment type="caution">
    <text evidence="2">The sequence shown here is derived from an EMBL/GenBank/DDBJ whole genome shotgun (WGS) entry which is preliminary data.</text>
</comment>
<gene>
    <name evidence="2" type="ORF">DU478_14285</name>
</gene>
<dbReference type="GO" id="GO:0071949">
    <property type="term" value="F:FAD binding"/>
    <property type="evidence" value="ECO:0007669"/>
    <property type="project" value="InterPro"/>
</dbReference>
<feature type="domain" description="FAD-binding" evidence="1">
    <location>
        <begin position="4"/>
        <end position="157"/>
    </location>
</feature>
<dbReference type="InterPro" id="IPR011777">
    <property type="entry name" value="Geranylgeranyl_Rdtase_fam"/>
</dbReference>
<dbReference type="InterPro" id="IPR050407">
    <property type="entry name" value="Geranylgeranyl_reductase"/>
</dbReference>
<dbReference type="Gene3D" id="3.50.50.60">
    <property type="entry name" value="FAD/NAD(P)-binding domain"/>
    <property type="match status" value="1"/>
</dbReference>
<dbReference type="Pfam" id="PF01494">
    <property type="entry name" value="FAD_binding_3"/>
    <property type="match status" value="1"/>
</dbReference>
<dbReference type="NCBIfam" id="TIGR02032">
    <property type="entry name" value="GG-red-SF"/>
    <property type="match status" value="1"/>
</dbReference>
<dbReference type="InterPro" id="IPR036188">
    <property type="entry name" value="FAD/NAD-bd_sf"/>
</dbReference>
<accession>A0A369TJT7</accession>
<keyword evidence="3" id="KW-1185">Reference proteome</keyword>
<organism evidence="2 3">
    <name type="scientific">Thalassococcus profundi</name>
    <dbReference type="NCBI Taxonomy" id="2282382"/>
    <lineage>
        <taxon>Bacteria</taxon>
        <taxon>Pseudomonadati</taxon>
        <taxon>Pseudomonadota</taxon>
        <taxon>Alphaproteobacteria</taxon>
        <taxon>Rhodobacterales</taxon>
        <taxon>Roseobacteraceae</taxon>
        <taxon>Thalassococcus</taxon>
    </lineage>
</organism>
<dbReference type="Proteomes" id="UP000253977">
    <property type="component" value="Unassembled WGS sequence"/>
</dbReference>
<protein>
    <submittedName>
        <fullName evidence="2">Geranylgeranyl reductase family protein</fullName>
    </submittedName>
</protein>
<dbReference type="PANTHER" id="PTHR42685">
    <property type="entry name" value="GERANYLGERANYL DIPHOSPHATE REDUCTASE"/>
    <property type="match status" value="1"/>
</dbReference>
<name>A0A369TJT7_9RHOB</name>
<evidence type="ECO:0000313" key="3">
    <source>
        <dbReference type="Proteomes" id="UP000253977"/>
    </source>
</evidence>
<dbReference type="AlphaFoldDB" id="A0A369TJT7"/>
<evidence type="ECO:0000259" key="1">
    <source>
        <dbReference type="Pfam" id="PF01494"/>
    </source>
</evidence>
<proteinExistence type="predicted"/>
<dbReference type="PRINTS" id="PR00420">
    <property type="entry name" value="RNGMNOXGNASE"/>
</dbReference>
<dbReference type="PANTHER" id="PTHR42685:SF22">
    <property type="entry name" value="CONDITIONED MEDIUM FACTOR RECEPTOR 1"/>
    <property type="match status" value="1"/>
</dbReference>
<evidence type="ECO:0000313" key="2">
    <source>
        <dbReference type="EMBL" id="RDD65601.1"/>
    </source>
</evidence>
<dbReference type="InterPro" id="IPR002938">
    <property type="entry name" value="FAD-bd"/>
</dbReference>
<dbReference type="SUPFAM" id="SSF51905">
    <property type="entry name" value="FAD/NAD(P)-binding domain"/>
    <property type="match status" value="1"/>
</dbReference>
<dbReference type="OrthoDB" id="417034at2"/>
<dbReference type="GO" id="GO:0016628">
    <property type="term" value="F:oxidoreductase activity, acting on the CH-CH group of donors, NAD or NADP as acceptor"/>
    <property type="evidence" value="ECO:0007669"/>
    <property type="project" value="InterPro"/>
</dbReference>
<sequence length="394" mass="42385">MTRFDVLVLGAGPGGSAAAVTAARAGLSVALIDRHVFPRDKLCGGGFTGRSMRYFREIFGAEAPSAPHLTRTSVTFCAFGQTLGTFDEVPPIHMTMRRTLDQALMQAALDAGAADLTGVRVLAIDPDAAQVTLADRSLSGRVLIAADGVNSPTARAIFGQPFDKQRIGFALEVEHPSDDPAATGVRIDFGAAEWGYGWDFPKTCGRTVGLGGVLSRNADMKSALRRYLQVLGLPDDRPVKGHFLPFGDPRKVPGRGRTVLVGDAAGLVDPITGEGIAFAMKSGQYAAQAAMVALEAGDPDSVLPRYRHALRPIHRSIAQARLIRPLVFMPAFRQGFINGFRRSSNLRRDYMRMLAGECEYDALTRQVVARLPRYAWRGMRSVFGGGQNSASRAP</sequence>
<reference evidence="2 3" key="1">
    <citation type="submission" date="2018-07" db="EMBL/GenBank/DDBJ databases">
        <title>Thalassococcus profundi sp. nov., a marine bacterium isolated from deep seawater of Okinawa Trough.</title>
        <authorList>
            <person name="Yu M."/>
        </authorList>
    </citation>
    <scope>NUCLEOTIDE SEQUENCE [LARGE SCALE GENOMIC DNA]</scope>
    <source>
        <strain evidence="2 3">WRAS1</strain>
    </source>
</reference>
<dbReference type="EMBL" id="QPMK01000011">
    <property type="protein sequence ID" value="RDD65601.1"/>
    <property type="molecule type" value="Genomic_DNA"/>
</dbReference>
<dbReference type="RefSeq" id="WP_114511642.1">
    <property type="nucleotide sequence ID" value="NZ_QPMK01000011.1"/>
</dbReference>